<name>A0A642KLT6_BACFG</name>
<protein>
    <submittedName>
        <fullName evidence="1">Uncharacterized protein</fullName>
    </submittedName>
</protein>
<sequence length="64" mass="7641">MARLKTHEDKRIPVPEDEYLRLMENTMVLEALKIAGIEDMPIWKAMKRILDDKRVEIHVRAVRK</sequence>
<organism evidence="1 2">
    <name type="scientific">Bacteroides fragilis</name>
    <dbReference type="NCBI Taxonomy" id="817"/>
    <lineage>
        <taxon>Bacteria</taxon>
        <taxon>Pseudomonadati</taxon>
        <taxon>Bacteroidota</taxon>
        <taxon>Bacteroidia</taxon>
        <taxon>Bacteroidales</taxon>
        <taxon>Bacteroidaceae</taxon>
        <taxon>Bacteroides</taxon>
    </lineage>
</organism>
<evidence type="ECO:0000313" key="1">
    <source>
        <dbReference type="EMBL" id="KAA5167938.1"/>
    </source>
</evidence>
<evidence type="ECO:0000313" key="2">
    <source>
        <dbReference type="Proteomes" id="UP000436803"/>
    </source>
</evidence>
<comment type="caution">
    <text evidence="1">The sequence shown here is derived from an EMBL/GenBank/DDBJ whole genome shotgun (WGS) entry which is preliminary data.</text>
</comment>
<proteinExistence type="predicted"/>
<gene>
    <name evidence="1" type="ORF">F2Z29_22145</name>
</gene>
<dbReference type="AlphaFoldDB" id="A0A642KLT6"/>
<dbReference type="Proteomes" id="UP000436803">
    <property type="component" value="Unassembled WGS sequence"/>
</dbReference>
<accession>A0A642KLT6</accession>
<reference evidence="1 2" key="1">
    <citation type="journal article" date="2019" name="Nat. Med.">
        <title>A library of human gut bacterial isolates paired with longitudinal multiomics data enables mechanistic microbiome research.</title>
        <authorList>
            <person name="Poyet M."/>
            <person name="Groussin M."/>
            <person name="Gibbons S.M."/>
            <person name="Avila-Pacheco J."/>
            <person name="Jiang X."/>
            <person name="Kearney S.M."/>
            <person name="Perrotta A.R."/>
            <person name="Berdy B."/>
            <person name="Zhao S."/>
            <person name="Lieberman T.D."/>
            <person name="Swanson P.K."/>
            <person name="Smith M."/>
            <person name="Roesemann S."/>
            <person name="Alexander J.E."/>
            <person name="Rich S.A."/>
            <person name="Livny J."/>
            <person name="Vlamakis H."/>
            <person name="Clish C."/>
            <person name="Bullock K."/>
            <person name="Deik A."/>
            <person name="Scott J."/>
            <person name="Pierce K.A."/>
            <person name="Xavier R.J."/>
            <person name="Alm E.J."/>
        </authorList>
    </citation>
    <scope>NUCLEOTIDE SEQUENCE [LARGE SCALE GENOMIC DNA]</scope>
    <source>
        <strain evidence="1 2">BIOML-A7</strain>
    </source>
</reference>
<dbReference type="EMBL" id="VWAW01000028">
    <property type="protein sequence ID" value="KAA5167938.1"/>
    <property type="molecule type" value="Genomic_DNA"/>
</dbReference>